<dbReference type="Proteomes" id="UP000266305">
    <property type="component" value="Unassembled WGS sequence"/>
</dbReference>
<accession>A0AAX1UI16</accession>
<sequence>MFLGLSRKRGEEMDCLQFAMIGGLPGVIWRMDGELQATALELEAGGIARIHVTRNPDKPTRVRLN</sequence>
<evidence type="ECO:0000313" key="1">
    <source>
        <dbReference type="EMBL" id="RHZ92765.1"/>
    </source>
</evidence>
<evidence type="ECO:0000313" key="2">
    <source>
        <dbReference type="Proteomes" id="UP000266305"/>
    </source>
</evidence>
<name>A0AAX1UI16_CERSP</name>
<dbReference type="EMBL" id="QWGP01000021">
    <property type="protein sequence ID" value="RHZ92765.1"/>
    <property type="molecule type" value="Genomic_DNA"/>
</dbReference>
<comment type="caution">
    <text evidence="1">The sequence shown here is derived from an EMBL/GenBank/DDBJ whole genome shotgun (WGS) entry which is preliminary data.</text>
</comment>
<gene>
    <name evidence="1" type="ORF">D1114_16300</name>
</gene>
<reference evidence="1 2" key="1">
    <citation type="submission" date="2018-08" db="EMBL/GenBank/DDBJ databases">
        <title>Draft genome sequence of Rhodobacter sphaeroides FY.</title>
        <authorList>
            <person name="Rayyan A."/>
            <person name="Meyer T.E."/>
            <person name="Kyndt J.A."/>
        </authorList>
    </citation>
    <scope>NUCLEOTIDE SEQUENCE [LARGE SCALE GENOMIC DNA]</scope>
    <source>
        <strain evidence="1 2">FY</strain>
    </source>
</reference>
<protein>
    <submittedName>
        <fullName evidence="1">RNA polymerase subunit sigma</fullName>
    </submittedName>
</protein>
<proteinExistence type="predicted"/>
<organism evidence="1 2">
    <name type="scientific">Cereibacter sphaeroides</name>
    <name type="common">Rhodobacter sphaeroides</name>
    <dbReference type="NCBI Taxonomy" id="1063"/>
    <lineage>
        <taxon>Bacteria</taxon>
        <taxon>Pseudomonadati</taxon>
        <taxon>Pseudomonadota</taxon>
        <taxon>Alphaproteobacteria</taxon>
        <taxon>Rhodobacterales</taxon>
        <taxon>Paracoccaceae</taxon>
        <taxon>Cereibacter</taxon>
    </lineage>
</organism>
<dbReference type="AlphaFoldDB" id="A0AAX1UI16"/>